<keyword evidence="4" id="KW-0804">Transcription</keyword>
<dbReference type="InterPro" id="IPR036388">
    <property type="entry name" value="WH-like_DNA-bd_sf"/>
</dbReference>
<dbReference type="GO" id="GO:0016987">
    <property type="term" value="F:sigma factor activity"/>
    <property type="evidence" value="ECO:0007669"/>
    <property type="project" value="UniProtKB-KW"/>
</dbReference>
<evidence type="ECO:0000256" key="1">
    <source>
        <dbReference type="ARBA" id="ARBA00010641"/>
    </source>
</evidence>
<dbReference type="PANTHER" id="PTHR43133">
    <property type="entry name" value="RNA POLYMERASE ECF-TYPE SIGMA FACTO"/>
    <property type="match status" value="1"/>
</dbReference>
<dbReference type="GO" id="GO:0006352">
    <property type="term" value="P:DNA-templated transcription initiation"/>
    <property type="evidence" value="ECO:0007669"/>
    <property type="project" value="InterPro"/>
</dbReference>
<dbReference type="InterPro" id="IPR039425">
    <property type="entry name" value="RNA_pol_sigma-70-like"/>
</dbReference>
<dbReference type="InterPro" id="IPR013325">
    <property type="entry name" value="RNA_pol_sigma_r2"/>
</dbReference>
<organism evidence="7 8">
    <name type="scientific">Spongiivirga citrea</name>
    <dbReference type="NCBI Taxonomy" id="1481457"/>
    <lineage>
        <taxon>Bacteria</taxon>
        <taxon>Pseudomonadati</taxon>
        <taxon>Bacteroidota</taxon>
        <taxon>Flavobacteriia</taxon>
        <taxon>Flavobacteriales</taxon>
        <taxon>Flavobacteriaceae</taxon>
        <taxon>Spongiivirga</taxon>
    </lineage>
</organism>
<dbReference type="AlphaFoldDB" id="A0A6M0CIF7"/>
<keyword evidence="8" id="KW-1185">Reference proteome</keyword>
<evidence type="ECO:0000259" key="6">
    <source>
        <dbReference type="Pfam" id="PF08281"/>
    </source>
</evidence>
<reference evidence="7 8" key="1">
    <citation type="submission" date="2020-01" db="EMBL/GenBank/DDBJ databases">
        <title>Spongiivirga citrea KCTC 32990T.</title>
        <authorList>
            <person name="Wang G."/>
        </authorList>
    </citation>
    <scope>NUCLEOTIDE SEQUENCE [LARGE SCALE GENOMIC DNA]</scope>
    <source>
        <strain evidence="7 8">KCTC 32990</strain>
    </source>
</reference>
<dbReference type="PANTHER" id="PTHR43133:SF46">
    <property type="entry name" value="RNA POLYMERASE SIGMA-70 FACTOR ECF SUBFAMILY"/>
    <property type="match status" value="1"/>
</dbReference>
<gene>
    <name evidence="7" type="ORF">GWK10_05895</name>
</gene>
<dbReference type="EMBL" id="JAABOQ010000002">
    <property type="protein sequence ID" value="NER16733.1"/>
    <property type="molecule type" value="Genomic_DNA"/>
</dbReference>
<dbReference type="GO" id="GO:0003677">
    <property type="term" value="F:DNA binding"/>
    <property type="evidence" value="ECO:0007669"/>
    <property type="project" value="InterPro"/>
</dbReference>
<name>A0A6M0CIF7_9FLAO</name>
<dbReference type="Pfam" id="PF04542">
    <property type="entry name" value="Sigma70_r2"/>
    <property type="match status" value="1"/>
</dbReference>
<sequence>MLNFLTTFSRRSTKKMDCLADKSVWYSFIEGNVQAYSAIFRNFYPGLHNYGLKISGNETLTEDCLQDFFVYLYDNRENLGEIKSIKSYLFVSFRRALLKSLKKERAFTSEIPEQAQLENFEFSPEEIAIKQEFTAIKTATLTTILNTLSKKERESIYLKYYSDLKVSEIAIVMDITYQSVLNNIQRAFSKIRKELENKAVQEIFLSN</sequence>
<evidence type="ECO:0000313" key="7">
    <source>
        <dbReference type="EMBL" id="NER16733.1"/>
    </source>
</evidence>
<dbReference type="RefSeq" id="WP_164030181.1">
    <property type="nucleotide sequence ID" value="NZ_JAABOQ010000002.1"/>
</dbReference>
<dbReference type="Pfam" id="PF08281">
    <property type="entry name" value="Sigma70_r4_2"/>
    <property type="match status" value="1"/>
</dbReference>
<dbReference type="SUPFAM" id="SSF88659">
    <property type="entry name" value="Sigma3 and sigma4 domains of RNA polymerase sigma factors"/>
    <property type="match status" value="1"/>
</dbReference>
<feature type="domain" description="RNA polymerase sigma-70 region 2" evidence="5">
    <location>
        <begin position="40"/>
        <end position="105"/>
    </location>
</feature>
<accession>A0A6M0CIF7</accession>
<keyword evidence="2" id="KW-0805">Transcription regulation</keyword>
<dbReference type="Proteomes" id="UP000474296">
    <property type="component" value="Unassembled WGS sequence"/>
</dbReference>
<dbReference type="InterPro" id="IPR014284">
    <property type="entry name" value="RNA_pol_sigma-70_dom"/>
</dbReference>
<evidence type="ECO:0000259" key="5">
    <source>
        <dbReference type="Pfam" id="PF04542"/>
    </source>
</evidence>
<evidence type="ECO:0000256" key="3">
    <source>
        <dbReference type="ARBA" id="ARBA00023082"/>
    </source>
</evidence>
<comment type="similarity">
    <text evidence="1">Belongs to the sigma-70 factor family. ECF subfamily.</text>
</comment>
<evidence type="ECO:0000256" key="4">
    <source>
        <dbReference type="ARBA" id="ARBA00023163"/>
    </source>
</evidence>
<evidence type="ECO:0000313" key="8">
    <source>
        <dbReference type="Proteomes" id="UP000474296"/>
    </source>
</evidence>
<dbReference type="Gene3D" id="1.10.10.10">
    <property type="entry name" value="Winged helix-like DNA-binding domain superfamily/Winged helix DNA-binding domain"/>
    <property type="match status" value="1"/>
</dbReference>
<comment type="caution">
    <text evidence="7">The sequence shown here is derived from an EMBL/GenBank/DDBJ whole genome shotgun (WGS) entry which is preliminary data.</text>
</comment>
<dbReference type="InterPro" id="IPR007627">
    <property type="entry name" value="RNA_pol_sigma70_r2"/>
</dbReference>
<dbReference type="SUPFAM" id="SSF88946">
    <property type="entry name" value="Sigma2 domain of RNA polymerase sigma factors"/>
    <property type="match status" value="1"/>
</dbReference>
<feature type="domain" description="RNA polymerase sigma factor 70 region 4 type 2" evidence="6">
    <location>
        <begin position="141"/>
        <end position="190"/>
    </location>
</feature>
<evidence type="ECO:0000256" key="2">
    <source>
        <dbReference type="ARBA" id="ARBA00023015"/>
    </source>
</evidence>
<dbReference type="InterPro" id="IPR013324">
    <property type="entry name" value="RNA_pol_sigma_r3/r4-like"/>
</dbReference>
<dbReference type="Gene3D" id="1.10.1740.10">
    <property type="match status" value="1"/>
</dbReference>
<proteinExistence type="inferred from homology"/>
<dbReference type="NCBIfam" id="TIGR02937">
    <property type="entry name" value="sigma70-ECF"/>
    <property type="match status" value="1"/>
</dbReference>
<dbReference type="InterPro" id="IPR013249">
    <property type="entry name" value="RNA_pol_sigma70_r4_t2"/>
</dbReference>
<keyword evidence="3" id="KW-0731">Sigma factor</keyword>
<protein>
    <submittedName>
        <fullName evidence="7">Sigma-70 family RNA polymerase sigma factor</fullName>
    </submittedName>
</protein>